<dbReference type="RefSeq" id="WP_073031712.1">
    <property type="nucleotide sequence ID" value="NZ_FQXJ01000018.1"/>
</dbReference>
<dbReference type="Pfam" id="PF03061">
    <property type="entry name" value="4HBT"/>
    <property type="match status" value="1"/>
</dbReference>
<reference evidence="4" key="1">
    <citation type="submission" date="2016-11" db="EMBL/GenBank/DDBJ databases">
        <authorList>
            <person name="Varghese N."/>
            <person name="Submissions S."/>
        </authorList>
    </citation>
    <scope>NUCLEOTIDE SEQUENCE [LARGE SCALE GENOMIC DNA]</scope>
    <source>
        <strain evidence="4">DSM 15449</strain>
    </source>
</reference>
<dbReference type="InterPro" id="IPR006683">
    <property type="entry name" value="Thioestr_dom"/>
</dbReference>
<evidence type="ECO:0000256" key="1">
    <source>
        <dbReference type="ARBA" id="ARBA00022801"/>
    </source>
</evidence>
<dbReference type="STRING" id="1121420.SAMN02746098_04085"/>
<dbReference type="SUPFAM" id="SSF54637">
    <property type="entry name" value="Thioesterase/thiol ester dehydrase-isomerase"/>
    <property type="match status" value="1"/>
</dbReference>
<feature type="domain" description="Thioesterase" evidence="2">
    <location>
        <begin position="47"/>
        <end position="117"/>
    </location>
</feature>
<dbReference type="AlphaFoldDB" id="A0A1M6B5R2"/>
<name>A0A1M6B5R2_9FIRM</name>
<dbReference type="EMBL" id="FQXJ01000018">
    <property type="protein sequence ID" value="SHI43803.1"/>
    <property type="molecule type" value="Genomic_DNA"/>
</dbReference>
<dbReference type="Gene3D" id="3.10.129.10">
    <property type="entry name" value="Hotdog Thioesterase"/>
    <property type="match status" value="1"/>
</dbReference>
<dbReference type="InterPro" id="IPR029069">
    <property type="entry name" value="HotDog_dom_sf"/>
</dbReference>
<dbReference type="PANTHER" id="PTHR42856:SF1">
    <property type="entry name" value="ACYL-COENZYME A THIOESTERASE PAAI"/>
    <property type="match status" value="1"/>
</dbReference>
<proteinExistence type="predicted"/>
<keyword evidence="1" id="KW-0378">Hydrolase</keyword>
<organism evidence="3 4">
    <name type="scientific">Desulfosporosinus lacus DSM 15449</name>
    <dbReference type="NCBI Taxonomy" id="1121420"/>
    <lineage>
        <taxon>Bacteria</taxon>
        <taxon>Bacillati</taxon>
        <taxon>Bacillota</taxon>
        <taxon>Clostridia</taxon>
        <taxon>Eubacteriales</taxon>
        <taxon>Desulfitobacteriaceae</taxon>
        <taxon>Desulfosporosinus</taxon>
    </lineage>
</organism>
<dbReference type="CDD" id="cd03443">
    <property type="entry name" value="PaaI_thioesterase"/>
    <property type="match status" value="1"/>
</dbReference>
<keyword evidence="4" id="KW-1185">Reference proteome</keyword>
<accession>A0A1M6B5R2</accession>
<dbReference type="InterPro" id="IPR052723">
    <property type="entry name" value="Acyl-CoA_thioesterase_PaaI"/>
</dbReference>
<protein>
    <submittedName>
        <fullName evidence="3">Acyl-CoA thioesterase</fullName>
    </submittedName>
</protein>
<dbReference type="PANTHER" id="PTHR42856">
    <property type="entry name" value="ACYL-COENZYME A THIOESTERASE PAAI"/>
    <property type="match status" value="1"/>
</dbReference>
<evidence type="ECO:0000313" key="4">
    <source>
        <dbReference type="Proteomes" id="UP000183954"/>
    </source>
</evidence>
<dbReference type="NCBIfam" id="TIGR00369">
    <property type="entry name" value="unchar_dom_1"/>
    <property type="match status" value="1"/>
</dbReference>
<dbReference type="Proteomes" id="UP000183954">
    <property type="component" value="Unassembled WGS sequence"/>
</dbReference>
<sequence>MNNKLTKLMENDRFATFVGIDLLEVQPGYAVAKMDITEKHLNGVDIVQGGAIFTLADFAFAAASNAYGQITVAINANISYFKALKGGSLTAEAREVSGSHKIANYRVDVFNEQRDLIAQLTVTGYKKNEKAD</sequence>
<dbReference type="GO" id="GO:0016289">
    <property type="term" value="F:acyl-CoA hydrolase activity"/>
    <property type="evidence" value="ECO:0007669"/>
    <property type="project" value="UniProtKB-ARBA"/>
</dbReference>
<evidence type="ECO:0000259" key="2">
    <source>
        <dbReference type="Pfam" id="PF03061"/>
    </source>
</evidence>
<dbReference type="InterPro" id="IPR003736">
    <property type="entry name" value="PAAI_dom"/>
</dbReference>
<evidence type="ECO:0000313" key="3">
    <source>
        <dbReference type="EMBL" id="SHI43803.1"/>
    </source>
</evidence>
<gene>
    <name evidence="3" type="ORF">SAMN02746098_04085</name>
</gene>
<dbReference type="OrthoDB" id="286702at2"/>